<evidence type="ECO:0000259" key="1">
    <source>
        <dbReference type="Pfam" id="PF23247"/>
    </source>
</evidence>
<reference evidence="2" key="1">
    <citation type="submission" date="2020-12" db="EMBL/GenBank/DDBJ databases">
        <title>WGS assembly of Carya illinoinensis cv. Pawnee.</title>
        <authorList>
            <person name="Platts A."/>
            <person name="Shu S."/>
            <person name="Wright S."/>
            <person name="Barry K."/>
            <person name="Edger P."/>
            <person name="Pires J.C."/>
            <person name="Schmutz J."/>
        </authorList>
    </citation>
    <scope>NUCLEOTIDE SEQUENCE</scope>
    <source>
        <tissue evidence="2">Leaf</tissue>
    </source>
</reference>
<dbReference type="Pfam" id="PF23247">
    <property type="entry name" value="LRR_RPS2"/>
    <property type="match status" value="2"/>
</dbReference>
<comment type="caution">
    <text evidence="2">The sequence shown here is derived from an EMBL/GenBank/DDBJ whole genome shotgun (WGS) entry which is preliminary data.</text>
</comment>
<dbReference type="SMART" id="SM00364">
    <property type="entry name" value="LRR_BAC"/>
    <property type="match status" value="8"/>
</dbReference>
<sequence>MAGTGIKHLWKGTLVDFDNLKELDMGDSENLIETSDLSGAPNPEIIDFQNCRSLCEVHPSIKELKQLKELSMIGTGIKHLWKGTLVVLHNLKILNLSDCKNLIETPDLTGTPNLEEIYFIGCTNLREVHPSIKVLKQIQKIVMGGTGIKHLWKGTLVVLHNLKILDLTNCKNLIELPDLTGAQNLEEIYITGCTSLCEVHPSIKVLKQIQKIIIIGTGIKQLWKGSLMVLYNLKILNLSNCKNLIETPDLTGTPNLEEIYFIGCTNLREVHPSIKVLKQIQKIVMAGTGIKHLWKGTLVVLHNLKILDLTNCKNLIELPDLTGAQNLEEIYITGCTSLCEVHPSIKVLKQIQKIIIIGIGIKQLWKGSLMVLHNLKILNLSNCKNLIETPDLTGTPNLEETYFIGCTNLREVHPSIKVLKQIQKIVMGGTGIKHLWKGTLVVLHNLKILDLTNCKNLIELPDLTGAQNLEEIYITGCTSLCEVHPSIKVLKQIQKIIIIGTGIKQLWNGSLMDFDNLKELDMGDSENLIETSDLSGAPNPEIIDFQNCRSLCEVHPSIKELKQLKELSMIGTGIKHLWKGTLVVLHNLKILDLTNCKNLIELPDLTGAQNLEEIYITGCTSLCEVHPSIKVLKQIQKIIIIGTGIKQLWNGSLMDFDNLKELDMGDSENLIETSDLSGAPNPEIIDFQNCRSLCEVHPSIKELKQLKELSMIGTGIKHLWKGTLVVLHNLKILDLTNCKNLIELPDLTGAQNLEEIYITGCTSLCEVHPSIKVLKQIQKIIIIGTGIKQLWKGSLMVLYNLKILNLSNCKNLIETPDLTGTPNLEEIYFIGCTNLREVHPSIKVLKQIQKIVMAGTGIKHLWKGTLVVLHNLKILDLTNCKNLIELPDLTRAQNLEEIYITGCTSLCEVHPSIKVLKQIQKIIIIGTGIKQLWKGSLMDLDNLKELDMGDSENLIETPDLSGAPNLEIIDFQNCRSLCEVHPSIKELKQLKELSMIGTGIKQLWKGTLVGLDNLKILDLSDCKNLIETPDLSGTPNLEEIYFTGCTNLCEVHPSVKVLKQIQKIIMAGTGIKHLWKGTSVGLDNLKILDLGDCKNLIEIPDLTGAQNLEEIYVTGCLSLCKVHPSIKVLKQIQKIIMAGTGIKQLWKGSLMDLDNLKELDMGDSENLIETPDLSGAPNLEIIDFQNCRSLCEVHPSIKELKQLKELSMIGTGIKQLWNGTLVGLDILKILDLGDCKNLIETPDLSGIPNLEEIYFTGCTNLCEVHPSIKVLKQIQKIIMAGTGIKHLWKGTSVGLDNLKILDLGDCKNLIEIPDLTGAQNLEEIYVTGCLSLCKVHPSIKVLKQIQKIIMAGTGIKQLWEGTLVQVLQNLKILDLSNCKNLIEIPDLTGAQNLEEIYLTGCTNLCEDHRSMKVLKQRQKIKMVG</sequence>
<gene>
    <name evidence="2" type="ORF">CIPAW_14G127800</name>
</gene>
<dbReference type="EMBL" id="CM031822">
    <property type="protein sequence ID" value="KAG6630041.1"/>
    <property type="molecule type" value="Genomic_DNA"/>
</dbReference>
<proteinExistence type="predicted"/>
<organism evidence="2 3">
    <name type="scientific">Carya illinoinensis</name>
    <name type="common">Pecan</name>
    <dbReference type="NCBI Taxonomy" id="32201"/>
    <lineage>
        <taxon>Eukaryota</taxon>
        <taxon>Viridiplantae</taxon>
        <taxon>Streptophyta</taxon>
        <taxon>Embryophyta</taxon>
        <taxon>Tracheophyta</taxon>
        <taxon>Spermatophyta</taxon>
        <taxon>Magnoliopsida</taxon>
        <taxon>eudicotyledons</taxon>
        <taxon>Gunneridae</taxon>
        <taxon>Pentapetalae</taxon>
        <taxon>rosids</taxon>
        <taxon>fabids</taxon>
        <taxon>Fagales</taxon>
        <taxon>Juglandaceae</taxon>
        <taxon>Carya</taxon>
    </lineage>
</organism>
<feature type="domain" description="Disease resistance protein At4g27190-like leucine-rich repeats" evidence="1">
    <location>
        <begin position="856"/>
        <end position="995"/>
    </location>
</feature>
<accession>A0A8T1NJT9</accession>
<dbReference type="GO" id="GO:0006952">
    <property type="term" value="P:defense response"/>
    <property type="evidence" value="ECO:0007669"/>
    <property type="project" value="InterPro"/>
</dbReference>
<dbReference type="InterPro" id="IPR044974">
    <property type="entry name" value="Disease_R_plants"/>
</dbReference>
<keyword evidence="3" id="KW-1185">Reference proteome</keyword>
<dbReference type="PANTHER" id="PTHR11017">
    <property type="entry name" value="LEUCINE-RICH REPEAT-CONTAINING PROTEIN"/>
    <property type="match status" value="1"/>
</dbReference>
<feature type="domain" description="Disease resistance protein At4g27190-like leucine-rich repeats" evidence="1">
    <location>
        <begin position="705"/>
        <end position="850"/>
    </location>
</feature>
<dbReference type="Proteomes" id="UP000811609">
    <property type="component" value="Chromosome 14"/>
</dbReference>
<name>A0A8T1NJT9_CARIL</name>
<evidence type="ECO:0000313" key="3">
    <source>
        <dbReference type="Proteomes" id="UP000811609"/>
    </source>
</evidence>
<dbReference type="PANTHER" id="PTHR11017:SF559">
    <property type="entry name" value="DISEASE RESISTANCE PROTEIN CHL1"/>
    <property type="match status" value="1"/>
</dbReference>
<dbReference type="InterPro" id="IPR057135">
    <property type="entry name" value="At4g27190-like_LRR"/>
</dbReference>
<evidence type="ECO:0000313" key="2">
    <source>
        <dbReference type="EMBL" id="KAG6630041.1"/>
    </source>
</evidence>
<protein>
    <recommendedName>
        <fullName evidence="1">Disease resistance protein At4g27190-like leucine-rich repeats domain-containing protein</fullName>
    </recommendedName>
</protein>